<feature type="non-terminal residue" evidence="1">
    <location>
        <position position="1"/>
    </location>
</feature>
<dbReference type="EMBL" id="CAJVCH010535769">
    <property type="protein sequence ID" value="CAG7825324.1"/>
    <property type="molecule type" value="Genomic_DNA"/>
</dbReference>
<name>A0A8J2KXR7_9HEXA</name>
<comment type="caution">
    <text evidence="1">The sequence shown here is derived from an EMBL/GenBank/DDBJ whole genome shotgun (WGS) entry which is preliminary data.</text>
</comment>
<organism evidence="1 2">
    <name type="scientific">Allacma fusca</name>
    <dbReference type="NCBI Taxonomy" id="39272"/>
    <lineage>
        <taxon>Eukaryota</taxon>
        <taxon>Metazoa</taxon>
        <taxon>Ecdysozoa</taxon>
        <taxon>Arthropoda</taxon>
        <taxon>Hexapoda</taxon>
        <taxon>Collembola</taxon>
        <taxon>Symphypleona</taxon>
        <taxon>Sminthuridae</taxon>
        <taxon>Allacma</taxon>
    </lineage>
</organism>
<evidence type="ECO:0000313" key="1">
    <source>
        <dbReference type="EMBL" id="CAG7825324.1"/>
    </source>
</evidence>
<accession>A0A8J2KXR7</accession>
<reference evidence="1" key="1">
    <citation type="submission" date="2021-06" db="EMBL/GenBank/DDBJ databases">
        <authorList>
            <person name="Hodson N. C."/>
            <person name="Mongue J. A."/>
            <person name="Jaron S. K."/>
        </authorList>
    </citation>
    <scope>NUCLEOTIDE SEQUENCE</scope>
</reference>
<keyword evidence="2" id="KW-1185">Reference proteome</keyword>
<sequence>KRSPEELAEEKRILSDLQMQERFVSRLLENIRLMRLYNEDTDAKLKKSIFVEQANLKYLEEFRVRFMDFQEKIFRIEMSHILLLSLSSDVLDSYPDLKDLRKASGDAIELCFVTNRRKRTDLVKLIRRCASHRRTNAKLSADLQETRLMQIEAGKQVSEMIDNIKTCRGKF</sequence>
<protein>
    <submittedName>
        <fullName evidence="1">Uncharacterized protein</fullName>
    </submittedName>
</protein>
<gene>
    <name evidence="1" type="ORF">AFUS01_LOCUS35440</name>
</gene>
<evidence type="ECO:0000313" key="2">
    <source>
        <dbReference type="Proteomes" id="UP000708208"/>
    </source>
</evidence>
<dbReference type="Proteomes" id="UP000708208">
    <property type="component" value="Unassembled WGS sequence"/>
</dbReference>
<dbReference type="AlphaFoldDB" id="A0A8J2KXR7"/>
<proteinExistence type="predicted"/>